<reference evidence="1 2" key="1">
    <citation type="submission" date="2024-02" db="EMBL/GenBank/DDBJ databases">
        <authorList>
            <person name="Chen Y."/>
            <person name="Shah S."/>
            <person name="Dougan E. K."/>
            <person name="Thang M."/>
            <person name="Chan C."/>
        </authorList>
    </citation>
    <scope>NUCLEOTIDE SEQUENCE [LARGE SCALE GENOMIC DNA]</scope>
</reference>
<keyword evidence="2" id="KW-1185">Reference proteome</keyword>
<dbReference type="EMBL" id="CAXAMN010015865">
    <property type="protein sequence ID" value="CAK9046746.1"/>
    <property type="molecule type" value="Genomic_DNA"/>
</dbReference>
<name>A0ABP0M6Q2_9DINO</name>
<feature type="non-terminal residue" evidence="1">
    <location>
        <position position="1"/>
    </location>
</feature>
<evidence type="ECO:0000313" key="2">
    <source>
        <dbReference type="Proteomes" id="UP001642484"/>
    </source>
</evidence>
<accession>A0ABP0M6Q2</accession>
<gene>
    <name evidence="1" type="ORF">CCMP2556_LOCUS24268</name>
</gene>
<feature type="non-terminal residue" evidence="1">
    <location>
        <position position="119"/>
    </location>
</feature>
<sequence length="119" mass="13306">AKKLYEHKYGKDSETGLPKSVLKGLYFQNSESSFHEALSSGDVYVMHSEDGVEFFGFRKIEAGSQLISPTAWRTCWSSFNWKKTDSKSMVEGEKLPLSVLKLLTQAITGADYKGSCTPR</sequence>
<proteinExistence type="predicted"/>
<organism evidence="1 2">
    <name type="scientific">Durusdinium trenchii</name>
    <dbReference type="NCBI Taxonomy" id="1381693"/>
    <lineage>
        <taxon>Eukaryota</taxon>
        <taxon>Sar</taxon>
        <taxon>Alveolata</taxon>
        <taxon>Dinophyceae</taxon>
        <taxon>Suessiales</taxon>
        <taxon>Symbiodiniaceae</taxon>
        <taxon>Durusdinium</taxon>
    </lineage>
</organism>
<protein>
    <submittedName>
        <fullName evidence="1">Uncharacterized protein</fullName>
    </submittedName>
</protein>
<evidence type="ECO:0000313" key="1">
    <source>
        <dbReference type="EMBL" id="CAK9046746.1"/>
    </source>
</evidence>
<dbReference type="Proteomes" id="UP001642484">
    <property type="component" value="Unassembled WGS sequence"/>
</dbReference>
<comment type="caution">
    <text evidence="1">The sequence shown here is derived from an EMBL/GenBank/DDBJ whole genome shotgun (WGS) entry which is preliminary data.</text>
</comment>